<dbReference type="InterPro" id="IPR036426">
    <property type="entry name" value="Bulb-type_lectin_dom_sf"/>
</dbReference>
<gene>
    <name evidence="2" type="ORF">CGE01nite_30270</name>
</gene>
<dbReference type="InterPro" id="IPR001480">
    <property type="entry name" value="Bulb-type_lectin_dom"/>
</dbReference>
<dbReference type="GO" id="GO:0004222">
    <property type="term" value="F:metalloendopeptidase activity"/>
    <property type="evidence" value="ECO:0007669"/>
    <property type="project" value="TreeGrafter"/>
</dbReference>
<comment type="caution">
    <text evidence="2">The sequence shown here is derived from an EMBL/GenBank/DDBJ whole genome shotgun (WGS) entry which is preliminary data.</text>
</comment>
<dbReference type="PANTHER" id="PTHR21666">
    <property type="entry name" value="PEPTIDASE-RELATED"/>
    <property type="match status" value="1"/>
</dbReference>
<sequence length="508" mass="53173">MKLTYQWKRSGVAIAGATKTTYKLAPADAGKLITVKVTGRKANYKTVSRTSKPTAAVKTARFVSAPKPKIVGTATVRGTLTANPGTWSPTAKITYQWLRNGSALPGATGKTYRLTFDDEGAGVAVRVTGSRTGYASKTVTSAAVTVLATDQLRSDEVLNAGRSLRSPNGSYTLVMQGDGNLVEYGPSGATWSTGGGDANHVVMQSDGNLVSRNAAGTPRWDSGSWGTGGTVLAVQDDGNLVIYDAAGKAVWARNVVGWLSVYTGSTANGQPGTQSQSAPNLTSTLFKVYPVATRLPVVCGVTNGQAVDGSATPGTTKTSTWHRLLWGDWVPDADFKTTVNGLVPKGTIGFVASEPNCNGSSVPSTPLPGINGWVFPIQPHATLTTYSGHNGDDFPVPIGTPVYAMYGGAVSIPAAYKVEAKWCPVPAAIGRVQQDLIVTSNRDGATYRFDYAHLDSFSVSNGQAVNAGDLLGYSGNKGCVTGPHLHIDIKLNGVANQVFPHSLIGWKY</sequence>
<dbReference type="PANTHER" id="PTHR21666:SF270">
    <property type="entry name" value="MUREIN HYDROLASE ACTIVATOR ENVC"/>
    <property type="match status" value="1"/>
</dbReference>
<dbReference type="Pfam" id="PF01551">
    <property type="entry name" value="Peptidase_M23"/>
    <property type="match status" value="1"/>
</dbReference>
<dbReference type="PROSITE" id="PS50927">
    <property type="entry name" value="BULB_LECTIN"/>
    <property type="match status" value="1"/>
</dbReference>
<dbReference type="Gene3D" id="2.90.10.10">
    <property type="entry name" value="Bulb-type lectin domain"/>
    <property type="match status" value="2"/>
</dbReference>
<dbReference type="SUPFAM" id="SSF51261">
    <property type="entry name" value="Duplicated hybrid motif"/>
    <property type="match status" value="1"/>
</dbReference>
<protein>
    <recommendedName>
        <fullName evidence="1">Bulb-type lectin domain-containing protein</fullName>
    </recommendedName>
</protein>
<keyword evidence="3" id="KW-1185">Reference proteome</keyword>
<evidence type="ECO:0000313" key="2">
    <source>
        <dbReference type="EMBL" id="GEA85776.1"/>
    </source>
</evidence>
<dbReference type="SMART" id="SM00108">
    <property type="entry name" value="B_lectin"/>
    <property type="match status" value="1"/>
</dbReference>
<dbReference type="Proteomes" id="UP000320461">
    <property type="component" value="Unassembled WGS sequence"/>
</dbReference>
<proteinExistence type="predicted"/>
<accession>A0A4Y3KQ57</accession>
<reference evidence="2 3" key="1">
    <citation type="submission" date="2019-06" db="EMBL/GenBank/DDBJ databases">
        <title>Whole genome shotgun sequence of Cellulomonas gelida NBRC 3748.</title>
        <authorList>
            <person name="Hosoyama A."/>
            <person name="Uohara A."/>
            <person name="Ohji S."/>
            <person name="Ichikawa N."/>
        </authorList>
    </citation>
    <scope>NUCLEOTIDE SEQUENCE [LARGE SCALE GENOMIC DNA]</scope>
    <source>
        <strain evidence="2 3">NBRC 3748</strain>
    </source>
</reference>
<dbReference type="CDD" id="cd00028">
    <property type="entry name" value="B_lectin"/>
    <property type="match status" value="1"/>
</dbReference>
<dbReference type="AlphaFoldDB" id="A0A4Y3KQ57"/>
<dbReference type="InterPro" id="IPR050570">
    <property type="entry name" value="Cell_wall_metabolism_enzyme"/>
</dbReference>
<dbReference type="EMBL" id="BJLQ01000048">
    <property type="protein sequence ID" value="GEA85776.1"/>
    <property type="molecule type" value="Genomic_DNA"/>
</dbReference>
<dbReference type="Gene3D" id="2.60.40.2700">
    <property type="match status" value="2"/>
</dbReference>
<dbReference type="InterPro" id="IPR011055">
    <property type="entry name" value="Dup_hybrid_motif"/>
</dbReference>
<dbReference type="RefSeq" id="WP_053071539.1">
    <property type="nucleotide sequence ID" value="NZ_BJLQ01000048.1"/>
</dbReference>
<dbReference type="Gene3D" id="2.70.70.10">
    <property type="entry name" value="Glucose Permease (Domain IIA)"/>
    <property type="match status" value="1"/>
</dbReference>
<dbReference type="SUPFAM" id="SSF51110">
    <property type="entry name" value="alpha-D-mannose-specific plant lectins"/>
    <property type="match status" value="1"/>
</dbReference>
<dbReference type="InterPro" id="IPR016047">
    <property type="entry name" value="M23ase_b-sheet_dom"/>
</dbReference>
<feature type="domain" description="Bulb-type lectin" evidence="1">
    <location>
        <begin position="149"/>
        <end position="255"/>
    </location>
</feature>
<dbReference type="CDD" id="cd12797">
    <property type="entry name" value="M23_peptidase"/>
    <property type="match status" value="1"/>
</dbReference>
<name>A0A4Y3KQ57_9CELL</name>
<evidence type="ECO:0000313" key="3">
    <source>
        <dbReference type="Proteomes" id="UP000320461"/>
    </source>
</evidence>
<evidence type="ECO:0000259" key="1">
    <source>
        <dbReference type="PROSITE" id="PS50927"/>
    </source>
</evidence>
<organism evidence="2 3">
    <name type="scientific">Cellulomonas gelida</name>
    <dbReference type="NCBI Taxonomy" id="1712"/>
    <lineage>
        <taxon>Bacteria</taxon>
        <taxon>Bacillati</taxon>
        <taxon>Actinomycetota</taxon>
        <taxon>Actinomycetes</taxon>
        <taxon>Micrococcales</taxon>
        <taxon>Cellulomonadaceae</taxon>
        <taxon>Cellulomonas</taxon>
    </lineage>
</organism>